<gene>
    <name evidence="2" type="ORF">PR048_018877</name>
</gene>
<name>A0ABQ9H201_9NEOP</name>
<evidence type="ECO:0000313" key="2">
    <source>
        <dbReference type="EMBL" id="KAJ8878300.1"/>
    </source>
</evidence>
<keyword evidence="1" id="KW-0732">Signal</keyword>
<dbReference type="Proteomes" id="UP001159363">
    <property type="component" value="Chromosome 6"/>
</dbReference>
<feature type="signal peptide" evidence="1">
    <location>
        <begin position="1"/>
        <end position="23"/>
    </location>
</feature>
<sequence>MSRCGIAVTCRLLLSGLREFSCGGPVGISHPCSQHRLSSFALLHGTGQGDSPGRGAVVVSILGPPQRRPGFDSLQGRVWDSSRTMPLVCEFSRPPLGSRTLAFWHCSILISLHAHRVTVIFAICITIITISLSCIEDKYGSMNVMCDEENAASYSENGVERRINVLGSLSYEEVRLAVLKEPNTTRVLFSRVISALHKHCIAWQAACVTSGNICISGQDLFGSVEKVVEYVMLLVAVMEKSDGVLVPVLLEQGLIRRKFVRNTGLSTGADSCGMQEARSRPTICSIPTSSLLSRPSSQRAGTTFAVGTSTVAQYFSKIYAFLFAFLPPAFFMNTERRPRPILQRTLPHPPVPLLLPSRRGIKKMFQSFGRWARETGEFQPRSAVLPLSDVDQFLPFLIAPAPFFLARGWARDTGWYGSLMQRRVLLLICSVSSRLHTSARLALQPAGGLTEY</sequence>
<comment type="caution">
    <text evidence="2">The sequence shown here is derived from an EMBL/GenBank/DDBJ whole genome shotgun (WGS) entry which is preliminary data.</text>
</comment>
<proteinExistence type="predicted"/>
<protein>
    <submittedName>
        <fullName evidence="2">Uncharacterized protein</fullName>
    </submittedName>
</protein>
<dbReference type="EMBL" id="JARBHB010000007">
    <property type="protein sequence ID" value="KAJ8878300.1"/>
    <property type="molecule type" value="Genomic_DNA"/>
</dbReference>
<accession>A0ABQ9H201</accession>
<reference evidence="2 3" key="1">
    <citation type="submission" date="2023-02" db="EMBL/GenBank/DDBJ databases">
        <title>LHISI_Scaffold_Assembly.</title>
        <authorList>
            <person name="Stuart O.P."/>
            <person name="Cleave R."/>
            <person name="Magrath M.J.L."/>
            <person name="Mikheyev A.S."/>
        </authorList>
    </citation>
    <scope>NUCLEOTIDE SEQUENCE [LARGE SCALE GENOMIC DNA]</scope>
    <source>
        <strain evidence="2">Daus_M_001</strain>
        <tissue evidence="2">Leg muscle</tissue>
    </source>
</reference>
<evidence type="ECO:0000313" key="3">
    <source>
        <dbReference type="Proteomes" id="UP001159363"/>
    </source>
</evidence>
<feature type="chain" id="PRO_5045122274" evidence="1">
    <location>
        <begin position="24"/>
        <end position="452"/>
    </location>
</feature>
<evidence type="ECO:0000256" key="1">
    <source>
        <dbReference type="SAM" id="SignalP"/>
    </source>
</evidence>
<keyword evidence="3" id="KW-1185">Reference proteome</keyword>
<organism evidence="2 3">
    <name type="scientific">Dryococelus australis</name>
    <dbReference type="NCBI Taxonomy" id="614101"/>
    <lineage>
        <taxon>Eukaryota</taxon>
        <taxon>Metazoa</taxon>
        <taxon>Ecdysozoa</taxon>
        <taxon>Arthropoda</taxon>
        <taxon>Hexapoda</taxon>
        <taxon>Insecta</taxon>
        <taxon>Pterygota</taxon>
        <taxon>Neoptera</taxon>
        <taxon>Polyneoptera</taxon>
        <taxon>Phasmatodea</taxon>
        <taxon>Verophasmatodea</taxon>
        <taxon>Anareolatae</taxon>
        <taxon>Phasmatidae</taxon>
        <taxon>Eurycanthinae</taxon>
        <taxon>Dryococelus</taxon>
    </lineage>
</organism>